<evidence type="ECO:0000313" key="2">
    <source>
        <dbReference type="Proteomes" id="UP000805649"/>
    </source>
</evidence>
<dbReference type="EMBL" id="VUJX02000001">
    <property type="protein sequence ID" value="KAL0942831.1"/>
    <property type="molecule type" value="Genomic_DNA"/>
</dbReference>
<protein>
    <submittedName>
        <fullName evidence="1">Flavin-containing amine oxidoreductase</fullName>
    </submittedName>
</protein>
<gene>
    <name evidence="1" type="ORF">CTRU02_200717</name>
</gene>
<evidence type="ECO:0000313" key="1">
    <source>
        <dbReference type="EMBL" id="KAL0942831.1"/>
    </source>
</evidence>
<proteinExistence type="predicted"/>
<dbReference type="Proteomes" id="UP000805649">
    <property type="component" value="Unassembled WGS sequence"/>
</dbReference>
<name>A0ACC3ZFC4_COLTU</name>
<organism evidence="1 2">
    <name type="scientific">Colletotrichum truncatum</name>
    <name type="common">Anthracnose fungus</name>
    <name type="synonym">Colletotrichum capsici</name>
    <dbReference type="NCBI Taxonomy" id="5467"/>
    <lineage>
        <taxon>Eukaryota</taxon>
        <taxon>Fungi</taxon>
        <taxon>Dikarya</taxon>
        <taxon>Ascomycota</taxon>
        <taxon>Pezizomycotina</taxon>
        <taxon>Sordariomycetes</taxon>
        <taxon>Hypocreomycetidae</taxon>
        <taxon>Glomerellales</taxon>
        <taxon>Glomerellaceae</taxon>
        <taxon>Colletotrichum</taxon>
        <taxon>Colletotrichum truncatum species complex</taxon>
    </lineage>
</organism>
<sequence>MDAYSVSYHSPSNRSTSRIYQDLENCRLQYIRGTGRDTLLLKSLTMDSFARRKQSESGPKPHIAIVGAGLAGLRCADILIQYGMLVTIIEGRTRLGGRVVQDKLPNGYTVDLGPNWIHGSEDNPILDLAKETDTTVGSWDLRSHLVDETGVLLDLEESERYSSTMWDIIQDAFQYSNKCSATIHPDESLWDFFQERVVEKIPDTEEDYAKKRSIVLQVAESWGAFIGTPVQTQSLKFFWLEECIDGENLFCAGTYEKILERVAEPVRHNADIMYDARVIKVELKTPERPKPRLHTDTGHVLEFDEIVMTAPLGWLKKNLQAFDPPLPERVERGIKAIGYGCLEKVYITFPKAFWLAPGADGRAVQGFCQWLAPNYSTKSNPKRWNQEIVDLASLGEHSHPTLLFYTFGDESKYITEEVAKLKTIPERNYFLYDFFRPYYSRLPGYDEKSPECRPTGCLATDWLRDDLAGNGSYCNFQVGLEEGDKDIEAMREGVPEGGLWLAGEHTAPFVALGTATGAYWSGESVGRRVAEVYGRASSH</sequence>
<accession>A0ACC3ZFC4</accession>
<comment type="caution">
    <text evidence="1">The sequence shown here is derived from an EMBL/GenBank/DDBJ whole genome shotgun (WGS) entry which is preliminary data.</text>
</comment>
<keyword evidence="2" id="KW-1185">Reference proteome</keyword>
<reference evidence="1 2" key="1">
    <citation type="journal article" date="2020" name="Phytopathology">
        <title>Genome Sequence Resources of Colletotrichum truncatum, C. plurivorum, C. musicola, and C. sojae: Four Species Pathogenic to Soybean (Glycine max).</title>
        <authorList>
            <person name="Rogerio F."/>
            <person name="Boufleur T.R."/>
            <person name="Ciampi-Guillardi M."/>
            <person name="Sukno S.A."/>
            <person name="Thon M.R."/>
            <person name="Massola Junior N.S."/>
            <person name="Baroncelli R."/>
        </authorList>
    </citation>
    <scope>NUCLEOTIDE SEQUENCE [LARGE SCALE GENOMIC DNA]</scope>
    <source>
        <strain evidence="1 2">CMES1059</strain>
    </source>
</reference>